<comment type="caution">
    <text evidence="5">The sequence shown here is derived from an EMBL/GenBank/DDBJ whole genome shotgun (WGS) entry which is preliminary data.</text>
</comment>
<dbReference type="PANTHER" id="PTHR38425">
    <property type="entry name" value="LONG CHRONOLOGICAL LIFESPAN PROTEIN 2"/>
    <property type="match status" value="1"/>
</dbReference>
<sequence length="129" mass="14488">MQRFFMVQMLLLVGLQVVAAQFNGFFENMFGGHHQHQQQQQQQQQRSGASQWAAYSDGVACSQYMCPETLDCVPRPSDCPCPNAEDIKCNIPDADGEGSTFVCTRGPNDCREVERLMRKESSFLDTSLS</sequence>
<evidence type="ECO:0000256" key="4">
    <source>
        <dbReference type="SAM" id="SignalP"/>
    </source>
</evidence>
<gene>
    <name evidence="5" type="ORF">AAE3_LOCUS2298</name>
</gene>
<reference evidence="5 6" key="1">
    <citation type="submission" date="2020-01" db="EMBL/GenBank/DDBJ databases">
        <authorList>
            <person name="Gupta K D."/>
        </authorList>
    </citation>
    <scope>NUCLEOTIDE SEQUENCE [LARGE SCALE GENOMIC DNA]</scope>
</reference>
<accession>A0A8S0W701</accession>
<dbReference type="InterPro" id="IPR034543">
    <property type="entry name" value="LCL2"/>
</dbReference>
<evidence type="ECO:0000313" key="6">
    <source>
        <dbReference type="Proteomes" id="UP000467700"/>
    </source>
</evidence>
<feature type="signal peptide" evidence="4">
    <location>
        <begin position="1"/>
        <end position="20"/>
    </location>
</feature>
<evidence type="ECO:0000256" key="1">
    <source>
        <dbReference type="ARBA" id="ARBA00010545"/>
    </source>
</evidence>
<dbReference type="GO" id="GO:0036503">
    <property type="term" value="P:ERAD pathway"/>
    <property type="evidence" value="ECO:0007669"/>
    <property type="project" value="TreeGrafter"/>
</dbReference>
<name>A0A8S0W701_CYCAE</name>
<feature type="chain" id="PRO_5035887092" description="Long chronological lifespan protein 2" evidence="4">
    <location>
        <begin position="21"/>
        <end position="129"/>
    </location>
</feature>
<protein>
    <recommendedName>
        <fullName evidence="2">Long chronological lifespan protein 2</fullName>
    </recommendedName>
</protein>
<dbReference type="EMBL" id="CACVBS010000028">
    <property type="protein sequence ID" value="CAA7259616.1"/>
    <property type="molecule type" value="Genomic_DNA"/>
</dbReference>
<dbReference type="Proteomes" id="UP000467700">
    <property type="component" value="Unassembled WGS sequence"/>
</dbReference>
<dbReference type="AlphaFoldDB" id="A0A8S0W701"/>
<dbReference type="OrthoDB" id="2234316at2759"/>
<organism evidence="5 6">
    <name type="scientific">Cyclocybe aegerita</name>
    <name type="common">Black poplar mushroom</name>
    <name type="synonym">Agrocybe aegerita</name>
    <dbReference type="NCBI Taxonomy" id="1973307"/>
    <lineage>
        <taxon>Eukaryota</taxon>
        <taxon>Fungi</taxon>
        <taxon>Dikarya</taxon>
        <taxon>Basidiomycota</taxon>
        <taxon>Agaricomycotina</taxon>
        <taxon>Agaricomycetes</taxon>
        <taxon>Agaricomycetidae</taxon>
        <taxon>Agaricales</taxon>
        <taxon>Agaricineae</taxon>
        <taxon>Bolbitiaceae</taxon>
        <taxon>Cyclocybe</taxon>
    </lineage>
</organism>
<proteinExistence type="inferred from homology"/>
<comment type="similarity">
    <text evidence="1">Belongs to the LCL2 family.</text>
</comment>
<keyword evidence="3 4" id="KW-0732">Signal</keyword>
<evidence type="ECO:0000256" key="2">
    <source>
        <dbReference type="ARBA" id="ARBA00018534"/>
    </source>
</evidence>
<evidence type="ECO:0000256" key="3">
    <source>
        <dbReference type="ARBA" id="ARBA00022729"/>
    </source>
</evidence>
<evidence type="ECO:0000313" key="5">
    <source>
        <dbReference type="EMBL" id="CAA7259616.1"/>
    </source>
</evidence>
<keyword evidence="6" id="KW-1185">Reference proteome</keyword>
<dbReference type="PANTHER" id="PTHR38425:SF1">
    <property type="entry name" value="LONG CHRONOLOGICAL LIFESPAN PROTEIN 2"/>
    <property type="match status" value="1"/>
</dbReference>